<keyword evidence="2" id="KW-0547">Nucleotide-binding</keyword>
<evidence type="ECO:0000256" key="1">
    <source>
        <dbReference type="ARBA" id="ARBA00004370"/>
    </source>
</evidence>
<dbReference type="PANTHER" id="PTHR10465:SF4">
    <property type="entry name" value="DYNAMIN N-TERMINAL DOMAIN-CONTAINING PROTEIN"/>
    <property type="match status" value="1"/>
</dbReference>
<keyword evidence="8" id="KW-1185">Reference proteome</keyword>
<keyword evidence="6" id="KW-0812">Transmembrane</keyword>
<feature type="transmembrane region" description="Helical" evidence="6">
    <location>
        <begin position="323"/>
        <end position="348"/>
    </location>
</feature>
<dbReference type="GO" id="GO:0003924">
    <property type="term" value="F:GTPase activity"/>
    <property type="evidence" value="ECO:0007669"/>
    <property type="project" value="InterPro"/>
</dbReference>
<dbReference type="Gene3D" id="3.40.50.300">
    <property type="entry name" value="P-loop containing nucleotide triphosphate hydrolases"/>
    <property type="match status" value="1"/>
</dbReference>
<evidence type="ECO:0000256" key="4">
    <source>
        <dbReference type="ARBA" id="ARBA00023134"/>
    </source>
</evidence>
<dbReference type="GeneTree" id="ENSGT00500000045140"/>
<protein>
    <submittedName>
        <fullName evidence="7">Si:dkey-98f17.5</fullName>
    </submittedName>
</protein>
<reference evidence="7" key="1">
    <citation type="submission" date="2021-04" db="EMBL/GenBank/DDBJ databases">
        <authorList>
            <consortium name="Wellcome Sanger Institute Data Sharing"/>
        </authorList>
    </citation>
    <scope>NUCLEOTIDE SEQUENCE [LARGE SCALE GENOMIC DNA]</scope>
</reference>
<evidence type="ECO:0000256" key="3">
    <source>
        <dbReference type="ARBA" id="ARBA00022801"/>
    </source>
</evidence>
<keyword evidence="4" id="KW-0342">GTP-binding</keyword>
<dbReference type="Ensembl" id="ENSSAUT00010062464.1">
    <property type="protein sequence ID" value="ENSSAUP00010059547.1"/>
    <property type="gene ID" value="ENSSAUG00010024192.1"/>
</dbReference>
<dbReference type="SUPFAM" id="SSF52540">
    <property type="entry name" value="P-loop containing nucleoside triphosphate hydrolases"/>
    <property type="match status" value="1"/>
</dbReference>
<dbReference type="Proteomes" id="UP000472265">
    <property type="component" value="Chromosome 5"/>
</dbReference>
<comment type="subcellular location">
    <subcellularLocation>
        <location evidence="1">Membrane</location>
    </subcellularLocation>
</comment>
<keyword evidence="5 6" id="KW-0472">Membrane</keyword>
<gene>
    <name evidence="7" type="primary">si:dkey-98f17.5</name>
</gene>
<dbReference type="GO" id="GO:0016020">
    <property type="term" value="C:membrane"/>
    <property type="evidence" value="ECO:0007669"/>
    <property type="project" value="UniProtKB-SubCell"/>
</dbReference>
<evidence type="ECO:0000256" key="5">
    <source>
        <dbReference type="ARBA" id="ARBA00023136"/>
    </source>
</evidence>
<reference evidence="7" key="3">
    <citation type="submission" date="2025-09" db="UniProtKB">
        <authorList>
            <consortium name="Ensembl"/>
        </authorList>
    </citation>
    <scope>IDENTIFICATION</scope>
</reference>
<dbReference type="AlphaFoldDB" id="A0A671YE81"/>
<dbReference type="InParanoid" id="A0A671YE81"/>
<sequence length="453" mass="50953">MSPRCVLKLPVEELLCVTMTTSMLREDGPRRVFSRDSIEVFVCEGVAAGFLDADQPFTFFLENAALQAPPKKLTEFLIFRVLIALRLPVVYNNRVIRGDGFLRGVDPSFITSVASLKEAPAHTRCLCLPGVTDYLSAEISTSKQKKFSLVTFVDTPGLVDGDMVYPFNVNSAITWLGEQADLVFVFFDPMGQALCKRTLNIVEQLSEKCGDKLLFYLSKADEAGSETDRQRVMMQIVQELCRRPGLNKCGFEMPTIYIPNPSKPSRCVNQIDGVCQTIEKTINQAVQKTLDQLEKDSDLICSTISSRLEKDREDASYNKSVRLHSFLCGALGIVLPALFILSFIVHTLSKEQLDELLGEGTARTVSICTGIVMHIWDWIPEDGQVVFVIFFGAFCYLLLFLAKYFAGRGNKTLTKKEKRAMAEYSNYIQDIVKTKKGKLYEWYLQQCAAEYDL</sequence>
<keyword evidence="3" id="KW-0378">Hydrolase</keyword>
<feature type="transmembrane region" description="Helical" evidence="6">
    <location>
        <begin position="385"/>
        <end position="406"/>
    </location>
</feature>
<evidence type="ECO:0000313" key="8">
    <source>
        <dbReference type="Proteomes" id="UP000472265"/>
    </source>
</evidence>
<proteinExistence type="predicted"/>
<dbReference type="InterPro" id="IPR027094">
    <property type="entry name" value="Mitofusin_fam"/>
</dbReference>
<name>A0A671YE81_SPAAU</name>
<evidence type="ECO:0000256" key="6">
    <source>
        <dbReference type="SAM" id="Phobius"/>
    </source>
</evidence>
<evidence type="ECO:0000313" key="7">
    <source>
        <dbReference type="Ensembl" id="ENSSAUP00010059547.1"/>
    </source>
</evidence>
<dbReference type="PANTHER" id="PTHR10465">
    <property type="entry name" value="TRANSMEMBRANE GTPASE FZO1"/>
    <property type="match status" value="1"/>
</dbReference>
<keyword evidence="6" id="KW-1133">Transmembrane helix</keyword>
<evidence type="ECO:0000256" key="2">
    <source>
        <dbReference type="ARBA" id="ARBA00022741"/>
    </source>
</evidence>
<dbReference type="InterPro" id="IPR027417">
    <property type="entry name" value="P-loop_NTPase"/>
</dbReference>
<reference evidence="7" key="2">
    <citation type="submission" date="2025-08" db="UniProtKB">
        <authorList>
            <consortium name="Ensembl"/>
        </authorList>
    </citation>
    <scope>IDENTIFICATION</scope>
</reference>
<accession>A0A671YE81</accession>
<dbReference type="GO" id="GO:0007005">
    <property type="term" value="P:mitochondrion organization"/>
    <property type="evidence" value="ECO:0007669"/>
    <property type="project" value="UniProtKB-ARBA"/>
</dbReference>
<organism evidence="7 8">
    <name type="scientific">Sparus aurata</name>
    <name type="common">Gilthead sea bream</name>
    <dbReference type="NCBI Taxonomy" id="8175"/>
    <lineage>
        <taxon>Eukaryota</taxon>
        <taxon>Metazoa</taxon>
        <taxon>Chordata</taxon>
        <taxon>Craniata</taxon>
        <taxon>Vertebrata</taxon>
        <taxon>Euteleostomi</taxon>
        <taxon>Actinopterygii</taxon>
        <taxon>Neopterygii</taxon>
        <taxon>Teleostei</taxon>
        <taxon>Neoteleostei</taxon>
        <taxon>Acanthomorphata</taxon>
        <taxon>Eupercaria</taxon>
        <taxon>Spariformes</taxon>
        <taxon>Sparidae</taxon>
        <taxon>Sparus</taxon>
    </lineage>
</organism>
<dbReference type="GO" id="GO:0005525">
    <property type="term" value="F:GTP binding"/>
    <property type="evidence" value="ECO:0007669"/>
    <property type="project" value="UniProtKB-KW"/>
</dbReference>